<feature type="compositionally biased region" description="Low complexity" evidence="1">
    <location>
        <begin position="206"/>
        <end position="224"/>
    </location>
</feature>
<feature type="compositionally biased region" description="Low complexity" evidence="1">
    <location>
        <begin position="182"/>
        <end position="192"/>
    </location>
</feature>
<dbReference type="Proteomes" id="UP000518752">
    <property type="component" value="Unassembled WGS sequence"/>
</dbReference>
<feature type="transmembrane region" description="Helical" evidence="2">
    <location>
        <begin position="135"/>
        <end position="154"/>
    </location>
</feature>
<feature type="region of interest" description="Disordered" evidence="1">
    <location>
        <begin position="182"/>
        <end position="231"/>
    </location>
</feature>
<evidence type="ECO:0008006" key="5">
    <source>
        <dbReference type="Google" id="ProtNLM"/>
    </source>
</evidence>
<keyword evidence="2" id="KW-1133">Transmembrane helix</keyword>
<dbReference type="EMBL" id="JAACJN010000001">
    <property type="protein sequence ID" value="KAF5393692.1"/>
    <property type="molecule type" value="Genomic_DNA"/>
</dbReference>
<feature type="transmembrane region" description="Helical" evidence="2">
    <location>
        <begin position="77"/>
        <end position="99"/>
    </location>
</feature>
<name>A0A8H5I2A2_9AGAR</name>
<gene>
    <name evidence="3" type="ORF">D9757_000363</name>
</gene>
<feature type="compositionally biased region" description="Polar residues" evidence="1">
    <location>
        <begin position="193"/>
        <end position="205"/>
    </location>
</feature>
<sequence length="231" mass="25032">MAAFLPILRLTVLIAVLIFSVIVIGLAAHFTVFSEQFFDGYFVFAAMAIAVAALTILTVPVMIAIDFTRKGAFTSMVLVELIWFLILWVLWLAAAALAAQDQIFFFGSSSTSCDFGLDVANTACHEFLGIEAFSFLAWLTLMGYDITLLVYAIIGSTRGTRPWFSTVHDGLLTPREGAAAPAIPAPQQHAAPTGSTFDSSVPTTGYPSQEQQPYAQPQYSQSNQTPMMAQV</sequence>
<dbReference type="OrthoDB" id="3364107at2759"/>
<comment type="caution">
    <text evidence="3">The sequence shown here is derived from an EMBL/GenBank/DDBJ whole genome shotgun (WGS) entry which is preliminary data.</text>
</comment>
<keyword evidence="2" id="KW-0812">Transmembrane</keyword>
<keyword evidence="2" id="KW-0472">Membrane</keyword>
<feature type="transmembrane region" description="Helical" evidence="2">
    <location>
        <begin position="42"/>
        <end position="65"/>
    </location>
</feature>
<dbReference type="AlphaFoldDB" id="A0A8H5I2A2"/>
<evidence type="ECO:0000313" key="3">
    <source>
        <dbReference type="EMBL" id="KAF5393692.1"/>
    </source>
</evidence>
<accession>A0A8H5I2A2</accession>
<feature type="transmembrane region" description="Helical" evidence="2">
    <location>
        <begin position="7"/>
        <end position="30"/>
    </location>
</feature>
<proteinExistence type="predicted"/>
<evidence type="ECO:0000313" key="4">
    <source>
        <dbReference type="Proteomes" id="UP000518752"/>
    </source>
</evidence>
<evidence type="ECO:0000256" key="2">
    <source>
        <dbReference type="SAM" id="Phobius"/>
    </source>
</evidence>
<reference evidence="3 4" key="1">
    <citation type="journal article" date="2020" name="ISME J.">
        <title>Uncovering the hidden diversity of litter-decomposition mechanisms in mushroom-forming fungi.</title>
        <authorList>
            <person name="Floudas D."/>
            <person name="Bentzer J."/>
            <person name="Ahren D."/>
            <person name="Johansson T."/>
            <person name="Persson P."/>
            <person name="Tunlid A."/>
        </authorList>
    </citation>
    <scope>NUCLEOTIDE SEQUENCE [LARGE SCALE GENOMIC DNA]</scope>
    <source>
        <strain evidence="3 4">CBS 406.79</strain>
    </source>
</reference>
<protein>
    <recommendedName>
        <fullName evidence="5">MARVEL domain-containing protein</fullName>
    </recommendedName>
</protein>
<evidence type="ECO:0000256" key="1">
    <source>
        <dbReference type="SAM" id="MobiDB-lite"/>
    </source>
</evidence>
<keyword evidence="4" id="KW-1185">Reference proteome</keyword>
<organism evidence="3 4">
    <name type="scientific">Collybiopsis confluens</name>
    <dbReference type="NCBI Taxonomy" id="2823264"/>
    <lineage>
        <taxon>Eukaryota</taxon>
        <taxon>Fungi</taxon>
        <taxon>Dikarya</taxon>
        <taxon>Basidiomycota</taxon>
        <taxon>Agaricomycotina</taxon>
        <taxon>Agaricomycetes</taxon>
        <taxon>Agaricomycetidae</taxon>
        <taxon>Agaricales</taxon>
        <taxon>Marasmiineae</taxon>
        <taxon>Omphalotaceae</taxon>
        <taxon>Collybiopsis</taxon>
    </lineage>
</organism>